<evidence type="ECO:0000313" key="1">
    <source>
        <dbReference type="EMBL" id="TBU57130.1"/>
    </source>
</evidence>
<organism evidence="1 2">
    <name type="scientific">Dichomitus squalens</name>
    <dbReference type="NCBI Taxonomy" id="114155"/>
    <lineage>
        <taxon>Eukaryota</taxon>
        <taxon>Fungi</taxon>
        <taxon>Dikarya</taxon>
        <taxon>Basidiomycota</taxon>
        <taxon>Agaricomycotina</taxon>
        <taxon>Agaricomycetes</taxon>
        <taxon>Polyporales</taxon>
        <taxon>Polyporaceae</taxon>
        <taxon>Dichomitus</taxon>
    </lineage>
</organism>
<protein>
    <submittedName>
        <fullName evidence="1">Uncharacterized protein</fullName>
    </submittedName>
</protein>
<keyword evidence="2" id="KW-1185">Reference proteome</keyword>
<dbReference type="AlphaFoldDB" id="A0A4Q9P110"/>
<accession>A0A4Q9P110</accession>
<gene>
    <name evidence="1" type="ORF">BD310DRAFT_930062</name>
</gene>
<evidence type="ECO:0000313" key="2">
    <source>
        <dbReference type="Proteomes" id="UP000292082"/>
    </source>
</evidence>
<reference evidence="1 2" key="1">
    <citation type="submission" date="2019-01" db="EMBL/GenBank/DDBJ databases">
        <title>Draft genome sequences of three monokaryotic isolates of the white-rot basidiomycete fungus Dichomitus squalens.</title>
        <authorList>
            <consortium name="DOE Joint Genome Institute"/>
            <person name="Lopez S.C."/>
            <person name="Andreopoulos B."/>
            <person name="Pangilinan J."/>
            <person name="Lipzen A."/>
            <person name="Riley R."/>
            <person name="Ahrendt S."/>
            <person name="Ng V."/>
            <person name="Barry K."/>
            <person name="Daum C."/>
            <person name="Grigoriev I.V."/>
            <person name="Hilden K.S."/>
            <person name="Makela M.R."/>
            <person name="de Vries R.P."/>
        </authorList>
    </citation>
    <scope>NUCLEOTIDE SEQUENCE [LARGE SCALE GENOMIC DNA]</scope>
    <source>
        <strain evidence="1 2">CBS 464.89</strain>
    </source>
</reference>
<name>A0A4Q9P110_9APHY</name>
<sequence>MLAYYVLVALVFPLFRPSWAGPSTSPPAPARCSAALFLHAVGRFKTVKARLPFR</sequence>
<dbReference type="EMBL" id="ML145141">
    <property type="protein sequence ID" value="TBU57130.1"/>
    <property type="molecule type" value="Genomic_DNA"/>
</dbReference>
<proteinExistence type="predicted"/>
<dbReference type="Proteomes" id="UP000292082">
    <property type="component" value="Unassembled WGS sequence"/>
</dbReference>